<dbReference type="InterPro" id="IPR000225">
    <property type="entry name" value="Armadillo"/>
</dbReference>
<dbReference type="InterPro" id="IPR039921">
    <property type="entry name" value="Inscuteable"/>
</dbReference>
<comment type="caution">
    <text evidence="3">The sequence shown here is derived from an EMBL/GenBank/DDBJ whole genome shotgun (WGS) entry which is preliminary data.</text>
</comment>
<protein>
    <submittedName>
        <fullName evidence="3">Uncharacterized protein</fullName>
    </submittedName>
</protein>
<dbReference type="GO" id="GO:0045176">
    <property type="term" value="P:apical protein localization"/>
    <property type="evidence" value="ECO:0007669"/>
    <property type="project" value="TreeGrafter"/>
</dbReference>
<dbReference type="GO" id="GO:0008356">
    <property type="term" value="P:asymmetric cell division"/>
    <property type="evidence" value="ECO:0007669"/>
    <property type="project" value="InterPro"/>
</dbReference>
<organism evidence="3 4">
    <name type="scientific">Patella caerulea</name>
    <name type="common">Rayed Mediterranean limpet</name>
    <dbReference type="NCBI Taxonomy" id="87958"/>
    <lineage>
        <taxon>Eukaryota</taxon>
        <taxon>Metazoa</taxon>
        <taxon>Spiralia</taxon>
        <taxon>Lophotrochozoa</taxon>
        <taxon>Mollusca</taxon>
        <taxon>Gastropoda</taxon>
        <taxon>Patellogastropoda</taxon>
        <taxon>Patelloidea</taxon>
        <taxon>Patellidae</taxon>
        <taxon>Patella</taxon>
    </lineage>
</organism>
<feature type="domain" description="Protein inscuteable homologue LGN-binding" evidence="1">
    <location>
        <begin position="1"/>
        <end position="32"/>
    </location>
</feature>
<dbReference type="InterPro" id="IPR045789">
    <property type="entry name" value="Insc_C"/>
</dbReference>
<reference evidence="3 4" key="1">
    <citation type="submission" date="2024-01" db="EMBL/GenBank/DDBJ databases">
        <title>The genome of the rayed Mediterranean limpet Patella caerulea (Linnaeus, 1758).</title>
        <authorList>
            <person name="Anh-Thu Weber A."/>
            <person name="Halstead-Nussloch G."/>
        </authorList>
    </citation>
    <scope>NUCLEOTIDE SEQUENCE [LARGE SCALE GENOMIC DNA]</scope>
    <source>
        <strain evidence="3">AATW-2023a</strain>
        <tissue evidence="3">Whole specimen</tissue>
    </source>
</reference>
<dbReference type="SUPFAM" id="SSF48371">
    <property type="entry name" value="ARM repeat"/>
    <property type="match status" value="1"/>
</dbReference>
<dbReference type="CDD" id="cd21966">
    <property type="entry name" value="INSC_LBD"/>
    <property type="match status" value="1"/>
</dbReference>
<name>A0AAN8PEE2_PATCE</name>
<dbReference type="GO" id="GO:0008093">
    <property type="term" value="F:cytoskeletal anchor activity"/>
    <property type="evidence" value="ECO:0007669"/>
    <property type="project" value="TreeGrafter"/>
</dbReference>
<dbReference type="Pfam" id="PF16748">
    <property type="entry name" value="INSC_LBD"/>
    <property type="match status" value="1"/>
</dbReference>
<dbReference type="SMART" id="SM00185">
    <property type="entry name" value="ARM"/>
    <property type="match status" value="3"/>
</dbReference>
<dbReference type="GO" id="GO:0000132">
    <property type="term" value="P:establishment of mitotic spindle orientation"/>
    <property type="evidence" value="ECO:0007669"/>
    <property type="project" value="TreeGrafter"/>
</dbReference>
<dbReference type="InterPro" id="IPR011989">
    <property type="entry name" value="ARM-like"/>
</dbReference>
<dbReference type="EMBL" id="JAZGQO010000014">
    <property type="protein sequence ID" value="KAK6170786.1"/>
    <property type="molecule type" value="Genomic_DNA"/>
</dbReference>
<dbReference type="InterPro" id="IPR031938">
    <property type="entry name" value="INSC_LBD"/>
</dbReference>
<gene>
    <name evidence="3" type="ORF">SNE40_019091</name>
</gene>
<dbReference type="Gene3D" id="6.20.200.10">
    <property type="entry name" value="Inscuteable LGN-binding domain"/>
    <property type="match status" value="1"/>
</dbReference>
<dbReference type="InterPro" id="IPR038205">
    <property type="entry name" value="INSC_LBD_sf"/>
</dbReference>
<dbReference type="InterPro" id="IPR016024">
    <property type="entry name" value="ARM-type_fold"/>
</dbReference>
<keyword evidence="4" id="KW-1185">Reference proteome</keyword>
<feature type="domain" description="Protein inscuteable homologue C-terminal" evidence="2">
    <location>
        <begin position="60"/>
        <end position="503"/>
    </location>
</feature>
<evidence type="ECO:0000259" key="2">
    <source>
        <dbReference type="Pfam" id="PF19427"/>
    </source>
</evidence>
<evidence type="ECO:0000313" key="3">
    <source>
        <dbReference type="EMBL" id="KAK6170786.1"/>
    </source>
</evidence>
<dbReference type="Pfam" id="PF19427">
    <property type="entry name" value="Insc_C"/>
    <property type="match status" value="1"/>
</dbReference>
<dbReference type="PANTHER" id="PTHR21386:SF0">
    <property type="entry name" value="PROTEIN INSCUTEABLE HOMOLOG"/>
    <property type="match status" value="1"/>
</dbReference>
<sequence length="503" mass="55592">MEFDSVQQWLVDLEDRTETECMSVLQGKPLHTDGRNNFKTTQSINWKGGIDEISKQAVSITEQFDLLFKCSDEERWEELHQLSGHVTCQIRTLIQSSHQAIPQSTLSILQQQEQVIGECAKLAQKVESFNSRLCKVSLINQMTCLEQSFTHLIHLIITHLIKLMVKDLQVERNSAINLQNSMSSIISLSLEGENWCQLISHAGGVKSLLNVCVCESVKFAHVQSLRALSSICCLPEIIAQLEKEGGLCVLLDILCDDLQPECVKGEAAGVLAQITSPAIEHNHFIGGLMDNLQDLVNSLMGLCCQTESQEIFLLSTAAVANLTFIDSMACEYLAGICAPDILVSSTSTYKSQSLFSKDQIATILANMAASDDFHLSITRPGGINLLIDFLHISPSLYDTETEIAACERVLQKAAIALTRLCREEKNAQEILRLKGVPRLVELCRNADERCHSDAVLVASLAALRKVCMTCGNDSMATLDVKQLITPKLMDSFVMCSHSDENFV</sequence>
<dbReference type="PANTHER" id="PTHR21386">
    <property type="entry name" value="INSCUTEABLE"/>
    <property type="match status" value="1"/>
</dbReference>
<dbReference type="Gene3D" id="1.25.10.10">
    <property type="entry name" value="Leucine-rich Repeat Variant"/>
    <property type="match status" value="1"/>
</dbReference>
<dbReference type="Proteomes" id="UP001347796">
    <property type="component" value="Unassembled WGS sequence"/>
</dbReference>
<evidence type="ECO:0000313" key="4">
    <source>
        <dbReference type="Proteomes" id="UP001347796"/>
    </source>
</evidence>
<dbReference type="GO" id="GO:0009786">
    <property type="term" value="P:regulation of asymmetric cell division"/>
    <property type="evidence" value="ECO:0007669"/>
    <property type="project" value="TreeGrafter"/>
</dbReference>
<evidence type="ECO:0000259" key="1">
    <source>
        <dbReference type="Pfam" id="PF16748"/>
    </source>
</evidence>
<dbReference type="GO" id="GO:0045179">
    <property type="term" value="C:apical cortex"/>
    <property type="evidence" value="ECO:0007669"/>
    <property type="project" value="TreeGrafter"/>
</dbReference>
<proteinExistence type="predicted"/>
<accession>A0AAN8PEE2</accession>
<dbReference type="AlphaFoldDB" id="A0AAN8PEE2"/>